<evidence type="ECO:0000256" key="2">
    <source>
        <dbReference type="ARBA" id="ARBA00022737"/>
    </source>
</evidence>
<gene>
    <name evidence="6" type="ORF">RFI_40233</name>
</gene>
<protein>
    <submittedName>
        <fullName evidence="6">Glycosylphosphatidylinositol phospholipase D</fullName>
    </submittedName>
</protein>
<dbReference type="Gene3D" id="2.130.10.130">
    <property type="entry name" value="Integrin alpha, N-terminal"/>
    <property type="match status" value="1"/>
</dbReference>
<dbReference type="EMBL" id="ASPP01050179">
    <property type="protein sequence ID" value="ETN97298.1"/>
    <property type="molecule type" value="Genomic_DNA"/>
</dbReference>
<feature type="non-terminal residue" evidence="6">
    <location>
        <position position="118"/>
    </location>
</feature>
<dbReference type="PANTHER" id="PTHR23221">
    <property type="entry name" value="GLYCOSYLPHOSPHATIDYLINOSITOL PHOSPHOLIPASE D"/>
    <property type="match status" value="1"/>
</dbReference>
<accession>X6L7J2</accession>
<dbReference type="GO" id="GO:0004621">
    <property type="term" value="F:glycosylphosphatidylinositol phospholipase D activity"/>
    <property type="evidence" value="ECO:0007669"/>
    <property type="project" value="TreeGrafter"/>
</dbReference>
<evidence type="ECO:0000313" key="6">
    <source>
        <dbReference type="EMBL" id="ETN97298.1"/>
    </source>
</evidence>
<sequence length="118" mass="12919">MDLLMADVNNDGVSDLIVSEYGYSESNMPQMGKVHIYNGIVGDDNNVQDATHFSNDPSVVLYGSERRGRFGWNLVSLDFNLDGIPDLVVSAPTGGYEILPDIPVYSNYGSVHVYFGPL</sequence>
<keyword evidence="4" id="KW-0325">Glycoprotein</keyword>
<dbReference type="GO" id="GO:0031012">
    <property type="term" value="C:extracellular matrix"/>
    <property type="evidence" value="ECO:0007669"/>
    <property type="project" value="TreeGrafter"/>
</dbReference>
<evidence type="ECO:0000256" key="1">
    <source>
        <dbReference type="ARBA" id="ARBA00022729"/>
    </source>
</evidence>
<keyword evidence="3" id="KW-0378">Hydrolase</keyword>
<dbReference type="PANTHER" id="PTHR23221:SF7">
    <property type="entry name" value="PHOSPHATIDYLINOSITOL-GLYCAN-SPECIFIC PHOSPHOLIPASE D"/>
    <property type="match status" value="1"/>
</dbReference>
<dbReference type="Pfam" id="PF01839">
    <property type="entry name" value="FG-GAP"/>
    <property type="match status" value="1"/>
</dbReference>
<evidence type="ECO:0000256" key="4">
    <source>
        <dbReference type="ARBA" id="ARBA00023180"/>
    </source>
</evidence>
<dbReference type="InterPro" id="IPR013519">
    <property type="entry name" value="Int_alpha_beta-p"/>
</dbReference>
<evidence type="ECO:0000256" key="5">
    <source>
        <dbReference type="PROSITE-ProRule" id="PRU00803"/>
    </source>
</evidence>
<dbReference type="InterPro" id="IPR028994">
    <property type="entry name" value="Integrin_alpha_N"/>
</dbReference>
<feature type="repeat" description="FG-GAP" evidence="5">
    <location>
        <begin position="56"/>
        <end position="116"/>
    </location>
</feature>
<dbReference type="GO" id="GO:0005615">
    <property type="term" value="C:extracellular space"/>
    <property type="evidence" value="ECO:0007669"/>
    <property type="project" value="TreeGrafter"/>
</dbReference>
<comment type="caution">
    <text evidence="6">The sequence shown here is derived from an EMBL/GenBank/DDBJ whole genome shotgun (WGS) entry which is preliminary data.</text>
</comment>
<organism evidence="6 7">
    <name type="scientific">Reticulomyxa filosa</name>
    <dbReference type="NCBI Taxonomy" id="46433"/>
    <lineage>
        <taxon>Eukaryota</taxon>
        <taxon>Sar</taxon>
        <taxon>Rhizaria</taxon>
        <taxon>Retaria</taxon>
        <taxon>Foraminifera</taxon>
        <taxon>Monothalamids</taxon>
        <taxon>Reticulomyxidae</taxon>
        <taxon>Reticulomyxa</taxon>
    </lineage>
</organism>
<name>X6L7J2_RETFI</name>
<dbReference type="OrthoDB" id="5317514at2759"/>
<keyword evidence="1" id="KW-0732">Signal</keyword>
<evidence type="ECO:0000256" key="3">
    <source>
        <dbReference type="ARBA" id="ARBA00022801"/>
    </source>
</evidence>
<keyword evidence="2" id="KW-0677">Repeat</keyword>
<dbReference type="Proteomes" id="UP000023152">
    <property type="component" value="Unassembled WGS sequence"/>
</dbReference>
<dbReference type="PROSITE" id="PS51470">
    <property type="entry name" value="FG_GAP"/>
    <property type="match status" value="1"/>
</dbReference>
<dbReference type="AlphaFoldDB" id="X6L7J2"/>
<proteinExistence type="predicted"/>
<dbReference type="InterPro" id="IPR013517">
    <property type="entry name" value="FG-GAP"/>
</dbReference>
<keyword evidence="7" id="KW-1185">Reference proteome</keyword>
<evidence type="ECO:0000313" key="7">
    <source>
        <dbReference type="Proteomes" id="UP000023152"/>
    </source>
</evidence>
<reference evidence="6 7" key="1">
    <citation type="journal article" date="2013" name="Curr. Biol.">
        <title>The Genome of the Foraminiferan Reticulomyxa filosa.</title>
        <authorList>
            <person name="Glockner G."/>
            <person name="Hulsmann N."/>
            <person name="Schleicher M."/>
            <person name="Noegel A.A."/>
            <person name="Eichinger L."/>
            <person name="Gallinger C."/>
            <person name="Pawlowski J."/>
            <person name="Sierra R."/>
            <person name="Euteneuer U."/>
            <person name="Pillet L."/>
            <person name="Moustafa A."/>
            <person name="Platzer M."/>
            <person name="Groth M."/>
            <person name="Szafranski K."/>
            <person name="Schliwa M."/>
        </authorList>
    </citation>
    <scope>NUCLEOTIDE SEQUENCE [LARGE SCALE GENOMIC DNA]</scope>
</reference>
<dbReference type="SUPFAM" id="SSF69318">
    <property type="entry name" value="Integrin alpha N-terminal domain"/>
    <property type="match status" value="1"/>
</dbReference>